<evidence type="ECO:0000259" key="8">
    <source>
        <dbReference type="PROSITE" id="PS51910"/>
    </source>
</evidence>
<dbReference type="InterPro" id="IPR017853">
    <property type="entry name" value="GH"/>
</dbReference>
<feature type="domain" description="GH18" evidence="8">
    <location>
        <begin position="80"/>
        <end position="446"/>
    </location>
</feature>
<evidence type="ECO:0000256" key="2">
    <source>
        <dbReference type="ARBA" id="ARBA00023157"/>
    </source>
</evidence>
<dbReference type="GO" id="GO:0005576">
    <property type="term" value="C:extracellular region"/>
    <property type="evidence" value="ECO:0007669"/>
    <property type="project" value="TreeGrafter"/>
</dbReference>
<protein>
    <submittedName>
        <fullName evidence="9">Isolate 8 chitinase mRNA</fullName>
        <ecNumber evidence="9">3.2.1.14</ecNumber>
    </submittedName>
</protein>
<feature type="compositionally biased region" description="Basic and acidic residues" evidence="6">
    <location>
        <begin position="67"/>
        <end position="77"/>
    </location>
</feature>
<dbReference type="SMART" id="SM00636">
    <property type="entry name" value="Glyco_18"/>
    <property type="match status" value="1"/>
</dbReference>
<evidence type="ECO:0000256" key="5">
    <source>
        <dbReference type="RuleBase" id="RU004453"/>
    </source>
</evidence>
<feature type="transmembrane region" description="Helical" evidence="7">
    <location>
        <begin position="458"/>
        <end position="480"/>
    </location>
</feature>
<dbReference type="EMBL" id="KM217116">
    <property type="protein sequence ID" value="AJO25043.1"/>
    <property type="molecule type" value="mRNA"/>
</dbReference>
<sequence>MSYSLCSDILESKNKVQTQSIGIQCDLDPDHFYYEARCSTPIQKPQKVEEQKREEEGGGEEDGGFDEPTKQKEVDKQKTTKIATVDLHWFKQDCNQIIVTELAIIDQFNNYIVFHFKSPFAKTELSAKLYNDVTWLERYYKKMTSLKNKYPELSVTLAIGGWNEGSASYSAMAANPTKRKLFVESVVIMLSKHGFDGLDLDWEYPAKRGGSPEDKANFVSLIKDLRAEMDKKGWILTAAIGAGKDTIERAYDLPQISTYLDYIHLMTYDYHGSWDQKVGANAPLSTAEPNDELTVEYSINYLLSNGVAPEKLVMGIPAYGRTFILKNPESKEAKLGDSTQETGFGGPYTKEKGFMGYNEICAELAKDSTWQEWWDNTTKTQFARNGEKVISFDNEISIGEKVKFAMRNKLAGMMVWSVDTDDFRGECHQQEPFTILRVIEKSMATSLQEIEKHKKPNAAVQSISVSLALLFCMLHVLLYCNH</sequence>
<dbReference type="Pfam" id="PF00704">
    <property type="entry name" value="Glyco_hydro_18"/>
    <property type="match status" value="1"/>
</dbReference>
<evidence type="ECO:0000313" key="9">
    <source>
        <dbReference type="EMBL" id="AJO25043.1"/>
    </source>
</evidence>
<feature type="compositionally biased region" description="Basic and acidic residues" evidence="6">
    <location>
        <begin position="46"/>
        <end position="56"/>
    </location>
</feature>
<dbReference type="SUPFAM" id="SSF51445">
    <property type="entry name" value="(Trans)glycosidases"/>
    <property type="match status" value="1"/>
</dbReference>
<proteinExistence type="evidence at transcript level"/>
<name>A0A0C5C9J9_NILLU</name>
<dbReference type="PROSITE" id="PS51910">
    <property type="entry name" value="GH18_2"/>
    <property type="match status" value="1"/>
</dbReference>
<dbReference type="FunFam" id="3.10.50.10:FF:000001">
    <property type="entry name" value="Chitinase 3-like 1"/>
    <property type="match status" value="1"/>
</dbReference>
<dbReference type="Gene3D" id="3.10.50.10">
    <property type="match status" value="1"/>
</dbReference>
<feature type="region of interest" description="Disordered" evidence="6">
    <location>
        <begin position="44"/>
        <end position="77"/>
    </location>
</feature>
<evidence type="ECO:0000256" key="4">
    <source>
        <dbReference type="RuleBase" id="RU000489"/>
    </source>
</evidence>
<keyword evidence="2" id="KW-1015">Disulfide bond</keyword>
<dbReference type="OrthoDB" id="73875at2759"/>
<dbReference type="GO" id="GO:0006032">
    <property type="term" value="P:chitin catabolic process"/>
    <property type="evidence" value="ECO:0007669"/>
    <property type="project" value="UniProtKB-ARBA"/>
</dbReference>
<dbReference type="InterPro" id="IPR001579">
    <property type="entry name" value="Glyco_hydro_18_chit_AS"/>
</dbReference>
<comment type="similarity">
    <text evidence="5">Belongs to the glycosyl hydrolase 18 family.</text>
</comment>
<dbReference type="Gene3D" id="3.20.20.80">
    <property type="entry name" value="Glycosidases"/>
    <property type="match status" value="1"/>
</dbReference>
<dbReference type="PANTHER" id="PTHR11177">
    <property type="entry name" value="CHITINASE"/>
    <property type="match status" value="1"/>
</dbReference>
<dbReference type="SUPFAM" id="SSF54556">
    <property type="entry name" value="Chitinase insertion domain"/>
    <property type="match status" value="1"/>
</dbReference>
<dbReference type="AlphaFoldDB" id="A0A0C5C9J9"/>
<evidence type="ECO:0000256" key="7">
    <source>
        <dbReference type="SAM" id="Phobius"/>
    </source>
</evidence>
<dbReference type="InterPro" id="IPR029070">
    <property type="entry name" value="Chitinase_insertion_sf"/>
</dbReference>
<dbReference type="GO" id="GO:0008843">
    <property type="term" value="F:endochitinase activity"/>
    <property type="evidence" value="ECO:0007669"/>
    <property type="project" value="UniProtKB-EC"/>
</dbReference>
<evidence type="ECO:0000256" key="1">
    <source>
        <dbReference type="ARBA" id="ARBA00022801"/>
    </source>
</evidence>
<keyword evidence="7" id="KW-1133">Transmembrane helix</keyword>
<dbReference type="PROSITE" id="PS01095">
    <property type="entry name" value="GH18_1"/>
    <property type="match status" value="1"/>
</dbReference>
<dbReference type="EC" id="3.2.1.14" evidence="9"/>
<dbReference type="InterPro" id="IPR050314">
    <property type="entry name" value="Glycosyl_Hydrlase_18"/>
</dbReference>
<evidence type="ECO:0000256" key="6">
    <source>
        <dbReference type="SAM" id="MobiDB-lite"/>
    </source>
</evidence>
<keyword evidence="7" id="KW-0812">Transmembrane</keyword>
<dbReference type="PANTHER" id="PTHR11177:SF403">
    <property type="entry name" value="CHITINASE 2-RELATED"/>
    <property type="match status" value="1"/>
</dbReference>
<dbReference type="InterPro" id="IPR001223">
    <property type="entry name" value="Glyco_hydro18_cat"/>
</dbReference>
<evidence type="ECO:0000256" key="3">
    <source>
        <dbReference type="ARBA" id="ARBA00023295"/>
    </source>
</evidence>
<keyword evidence="3 4" id="KW-0326">Glycosidase</keyword>
<organism evidence="9">
    <name type="scientific">Nilaparvata lugens</name>
    <name type="common">Brown planthopper</name>
    <dbReference type="NCBI Taxonomy" id="108931"/>
    <lineage>
        <taxon>Eukaryota</taxon>
        <taxon>Metazoa</taxon>
        <taxon>Ecdysozoa</taxon>
        <taxon>Arthropoda</taxon>
        <taxon>Hexapoda</taxon>
        <taxon>Insecta</taxon>
        <taxon>Pterygota</taxon>
        <taxon>Neoptera</taxon>
        <taxon>Paraneoptera</taxon>
        <taxon>Hemiptera</taxon>
        <taxon>Auchenorrhyncha</taxon>
        <taxon>Fulgoroidea</taxon>
        <taxon>Delphacidae</taxon>
        <taxon>Delphacinae</taxon>
        <taxon>Nilaparvata</taxon>
    </lineage>
</organism>
<accession>A0A0C5C9J9</accession>
<dbReference type="GO" id="GO:0005975">
    <property type="term" value="P:carbohydrate metabolic process"/>
    <property type="evidence" value="ECO:0007669"/>
    <property type="project" value="InterPro"/>
</dbReference>
<keyword evidence="1 4" id="KW-0378">Hydrolase</keyword>
<reference evidence="9" key="1">
    <citation type="journal article" date="2015" name="Insect Mol. Biol.">
        <title>Chitinase-like gene family in the brown planthopper, Nilaparvata lugens.</title>
        <authorList>
            <person name="Xi Y."/>
            <person name="Pan P.L."/>
            <person name="Ye Y.X."/>
            <person name="Yu B."/>
            <person name="Xu H.J."/>
            <person name="Zhang C.X."/>
        </authorList>
    </citation>
    <scope>NUCLEOTIDE SEQUENCE</scope>
    <source>
        <strain evidence="9">8</strain>
    </source>
</reference>
<keyword evidence="7" id="KW-0472">Membrane</keyword>
<dbReference type="InterPro" id="IPR011583">
    <property type="entry name" value="Chitinase_II/V-like_cat"/>
</dbReference>
<dbReference type="GO" id="GO:0008061">
    <property type="term" value="F:chitin binding"/>
    <property type="evidence" value="ECO:0007669"/>
    <property type="project" value="InterPro"/>
</dbReference>